<proteinExistence type="predicted"/>
<reference evidence="1 2" key="1">
    <citation type="submission" date="2018-11" db="EMBL/GenBank/DDBJ databases">
        <title>Genome sequencing and analysis.</title>
        <authorList>
            <person name="Huang Y.-T."/>
        </authorList>
    </citation>
    <scope>NUCLEOTIDE SEQUENCE [LARGE SCALE GENOMIC DNA]</scope>
    <source>
        <strain evidence="1 2">SHIN</strain>
    </source>
</reference>
<dbReference type="Gene3D" id="3.90.1690.10">
    <property type="entry name" value="phage-related protein like domain"/>
    <property type="match status" value="1"/>
</dbReference>
<protein>
    <recommendedName>
        <fullName evidence="3">Major capsid protein E</fullName>
    </recommendedName>
</protein>
<dbReference type="Pfam" id="PF03864">
    <property type="entry name" value="Phage_cap_E"/>
    <property type="match status" value="1"/>
</dbReference>
<evidence type="ECO:0000313" key="2">
    <source>
        <dbReference type="Proteomes" id="UP000526233"/>
    </source>
</evidence>
<dbReference type="RefSeq" id="WP_171380175.1">
    <property type="nucleotide sequence ID" value="NZ_PKQI01000003.1"/>
</dbReference>
<name>A0A7Y3WXN5_9HYPH</name>
<dbReference type="AlphaFoldDB" id="A0A7Y3WXN5"/>
<comment type="caution">
    <text evidence="1">The sequence shown here is derived from an EMBL/GenBank/DDBJ whole genome shotgun (WGS) entry which is preliminary data.</text>
</comment>
<dbReference type="InterPro" id="IPR005564">
    <property type="entry name" value="Major_capsid_GpE"/>
</dbReference>
<sequence>MPKALNQRTAAVVDPILSTHARGYRNSTFISADLFPRVSIPNRSMRTIRFGKESFRLLNTRRAPGADRKRIQYGYADDPVSLAQDSLEAVVPTEHQEEAEAIPGIDLAAGAVNMVLDVLDLTLEVDSAKLARDPAKYDANHKLALTGADRWTDPNSDPKDDMDAAKEAIRRSVGRYPNTLALGPNAANALKKHPKIQEQFKYTSKESITVEMLAAYFDLKKVVVGAAVYLPETADDSALANDVWGDDAILAYVPEQGNNFQVPSYAYTYELLGYPQVNKPYFEDRNGSWIYPTTIERRATITGAEAGFLIQNAGSASA</sequence>
<evidence type="ECO:0008006" key="3">
    <source>
        <dbReference type="Google" id="ProtNLM"/>
    </source>
</evidence>
<dbReference type="EMBL" id="PKQI01000003">
    <property type="protein sequence ID" value="NNV22660.1"/>
    <property type="molecule type" value="Genomic_DNA"/>
</dbReference>
<accession>A0A7Y3WXN5</accession>
<gene>
    <name evidence="1" type="ORF">EHE22_19810</name>
</gene>
<dbReference type="Proteomes" id="UP000526233">
    <property type="component" value="Unassembled WGS sequence"/>
</dbReference>
<organism evidence="1 2">
    <name type="scientific">Brucella pseudogrignonensis</name>
    <dbReference type="NCBI Taxonomy" id="419475"/>
    <lineage>
        <taxon>Bacteria</taxon>
        <taxon>Pseudomonadati</taxon>
        <taxon>Pseudomonadota</taxon>
        <taxon>Alphaproteobacteria</taxon>
        <taxon>Hyphomicrobiales</taxon>
        <taxon>Brucellaceae</taxon>
        <taxon>Brucella/Ochrobactrum group</taxon>
        <taxon>Brucella</taxon>
    </lineage>
</organism>
<evidence type="ECO:0000313" key="1">
    <source>
        <dbReference type="EMBL" id="NNV22660.1"/>
    </source>
</evidence>
<dbReference type="InterPro" id="IPR053738">
    <property type="entry name" value="Lambda_capsid_assembly"/>
</dbReference>